<comment type="similarity">
    <text evidence="2 5">Belongs to the glycosyl hydrolase 43 family.</text>
</comment>
<keyword evidence="4 5" id="KW-0326">Glycosidase</keyword>
<dbReference type="PANTHER" id="PTHR43301:SF3">
    <property type="entry name" value="ARABINAN ENDO-1,5-ALPHA-L-ARABINOSIDASE A-RELATED"/>
    <property type="match status" value="1"/>
</dbReference>
<sequence>MNAARPKHRKHLRTALTAAALAAALCGAGTLPGHAADRAARAPASAAAYPDPRPVTGDTEVHDPSAIRLADGSYVLYSTHNRIEARVSQDGRTWRRAGSAFTEIPDWWRAYSPEGDPWAPEVTYRDGVHWLYYAVSSFGSNHSAIGLATSPSGRPGTWQDRGVVFATTTSDHYNAIDPAVIQADGRVWMSFGSYWTGIRMIELDRRTGKPATADPEVLHLATRPDAPYAVEAPYIVRHGRHYYLFVSYDRCCAGTESTYNIRVGRSTSPTGPYYDRDGTAMTDGGGELLLAGHGRHIGTGGQSVLRDRGRDVLVYHYYDGQDGGRPKLGLNALTWGADGWPVVGP</sequence>
<feature type="signal peptide" evidence="7">
    <location>
        <begin position="1"/>
        <end position="35"/>
    </location>
</feature>
<feature type="region of interest" description="Disordered" evidence="6">
    <location>
        <begin position="42"/>
        <end position="61"/>
    </location>
</feature>
<dbReference type="PANTHER" id="PTHR43301">
    <property type="entry name" value="ARABINAN ENDO-1,5-ALPHA-L-ARABINOSIDASE"/>
    <property type="match status" value="1"/>
</dbReference>
<dbReference type="InterPro" id="IPR006710">
    <property type="entry name" value="Glyco_hydro_43"/>
</dbReference>
<dbReference type="InterPro" id="IPR016840">
    <property type="entry name" value="Glyco_hydro_43_endo_a_Ara-ase"/>
</dbReference>
<keyword evidence="3 5" id="KW-0378">Hydrolase</keyword>
<organism evidence="8 9">
    <name type="scientific">Streptomyces peucetius</name>
    <dbReference type="NCBI Taxonomy" id="1950"/>
    <lineage>
        <taxon>Bacteria</taxon>
        <taxon>Bacillati</taxon>
        <taxon>Actinomycetota</taxon>
        <taxon>Actinomycetes</taxon>
        <taxon>Kitasatosporales</taxon>
        <taxon>Streptomycetaceae</taxon>
        <taxon>Streptomyces</taxon>
    </lineage>
</organism>
<dbReference type="InterPro" id="IPR023296">
    <property type="entry name" value="Glyco_hydro_beta-prop_sf"/>
</dbReference>
<evidence type="ECO:0000256" key="1">
    <source>
        <dbReference type="ARBA" id="ARBA00004834"/>
    </source>
</evidence>
<name>A0ABY6I443_STRPE</name>
<gene>
    <name evidence="8" type="ORF">OGH68_02960</name>
</gene>
<dbReference type="Gene3D" id="2.115.10.20">
    <property type="entry name" value="Glycosyl hydrolase domain, family 43"/>
    <property type="match status" value="1"/>
</dbReference>
<protein>
    <submittedName>
        <fullName evidence="8">Arabinan endo-1,5-alpha-L-arabinosidase</fullName>
    </submittedName>
</protein>
<dbReference type="Proteomes" id="UP001163878">
    <property type="component" value="Chromosome"/>
</dbReference>
<evidence type="ECO:0000256" key="2">
    <source>
        <dbReference type="ARBA" id="ARBA00009865"/>
    </source>
</evidence>
<dbReference type="CDD" id="cd08998">
    <property type="entry name" value="GH43_Arb43a-like"/>
    <property type="match status" value="1"/>
</dbReference>
<dbReference type="Pfam" id="PF04616">
    <property type="entry name" value="Glyco_hydro_43"/>
    <property type="match status" value="1"/>
</dbReference>
<evidence type="ECO:0000256" key="6">
    <source>
        <dbReference type="SAM" id="MobiDB-lite"/>
    </source>
</evidence>
<dbReference type="InterPro" id="IPR050727">
    <property type="entry name" value="GH43_arabinanases"/>
</dbReference>
<evidence type="ECO:0000256" key="7">
    <source>
        <dbReference type="SAM" id="SignalP"/>
    </source>
</evidence>
<reference evidence="8" key="1">
    <citation type="submission" date="2022-10" db="EMBL/GenBank/DDBJ databases">
        <title>Cytochrome P450 Catalyzes Benzene Ring Formation in the Biosynthesis of Trialkyl-Substituted Aromatic Polyketides.</title>
        <authorList>
            <person name="Zhao E."/>
            <person name="Ge H."/>
        </authorList>
    </citation>
    <scope>NUCLEOTIDE SEQUENCE</scope>
    <source>
        <strain evidence="8">NA0869</strain>
    </source>
</reference>
<feature type="chain" id="PRO_5046958673" evidence="7">
    <location>
        <begin position="36"/>
        <end position="345"/>
    </location>
</feature>
<evidence type="ECO:0000256" key="5">
    <source>
        <dbReference type="PIRNR" id="PIRNR026534"/>
    </source>
</evidence>
<proteinExistence type="inferred from homology"/>
<comment type="pathway">
    <text evidence="1 5">Glycan metabolism; L-arabinan degradation.</text>
</comment>
<dbReference type="RefSeq" id="WP_264241741.1">
    <property type="nucleotide sequence ID" value="NZ_CP107567.1"/>
</dbReference>
<dbReference type="PIRSF" id="PIRSF026534">
    <property type="entry name" value="Endo_alpha-L-arabinosidase"/>
    <property type="match status" value="1"/>
</dbReference>
<keyword evidence="7" id="KW-0732">Signal</keyword>
<dbReference type="EMBL" id="CP107567">
    <property type="protein sequence ID" value="UYQ60535.1"/>
    <property type="molecule type" value="Genomic_DNA"/>
</dbReference>
<evidence type="ECO:0000256" key="3">
    <source>
        <dbReference type="ARBA" id="ARBA00022801"/>
    </source>
</evidence>
<evidence type="ECO:0000313" key="9">
    <source>
        <dbReference type="Proteomes" id="UP001163878"/>
    </source>
</evidence>
<accession>A0ABY6I443</accession>
<keyword evidence="9" id="KW-1185">Reference proteome</keyword>
<dbReference type="SUPFAM" id="SSF75005">
    <property type="entry name" value="Arabinanase/levansucrase/invertase"/>
    <property type="match status" value="1"/>
</dbReference>
<evidence type="ECO:0000313" key="8">
    <source>
        <dbReference type="EMBL" id="UYQ60535.1"/>
    </source>
</evidence>
<evidence type="ECO:0000256" key="4">
    <source>
        <dbReference type="ARBA" id="ARBA00023295"/>
    </source>
</evidence>